<keyword evidence="3" id="KW-0812">Transmembrane</keyword>
<dbReference type="InterPro" id="IPR003784">
    <property type="entry name" value="BioY"/>
</dbReference>
<dbReference type="PIRSF" id="PIRSF016661">
    <property type="entry name" value="BioY"/>
    <property type="match status" value="1"/>
</dbReference>
<feature type="transmembrane region" description="Helical" evidence="3">
    <location>
        <begin position="12"/>
        <end position="34"/>
    </location>
</feature>
<keyword evidence="2" id="KW-1003">Cell membrane</keyword>
<feature type="transmembrane region" description="Helical" evidence="3">
    <location>
        <begin position="123"/>
        <end position="144"/>
    </location>
</feature>
<feature type="transmembrane region" description="Helical" evidence="3">
    <location>
        <begin position="88"/>
        <end position="111"/>
    </location>
</feature>
<evidence type="ECO:0000256" key="1">
    <source>
        <dbReference type="ARBA" id="ARBA00010692"/>
    </source>
</evidence>
<dbReference type="Proteomes" id="UP000203464">
    <property type="component" value="Unassembled WGS sequence"/>
</dbReference>
<name>A0A238K4F2_9RHOB</name>
<evidence type="ECO:0000256" key="2">
    <source>
        <dbReference type="PIRNR" id="PIRNR016661"/>
    </source>
</evidence>
<comment type="subcellular location">
    <subcellularLocation>
        <location evidence="2">Cell membrane</location>
        <topology evidence="2">Multi-pass membrane protein</topology>
    </subcellularLocation>
</comment>
<feature type="transmembrane region" description="Helical" evidence="3">
    <location>
        <begin position="46"/>
        <end position="68"/>
    </location>
</feature>
<evidence type="ECO:0000313" key="4">
    <source>
        <dbReference type="EMBL" id="SMX36982.1"/>
    </source>
</evidence>
<dbReference type="PANTHER" id="PTHR34295:SF1">
    <property type="entry name" value="BIOTIN TRANSPORTER BIOY"/>
    <property type="match status" value="1"/>
</dbReference>
<dbReference type="Gene3D" id="1.10.1760.20">
    <property type="match status" value="1"/>
</dbReference>
<keyword evidence="2 3" id="KW-0472">Membrane</keyword>
<organism evidence="4 5">
    <name type="scientific">Octadecabacter ascidiaceicola</name>
    <dbReference type="NCBI Taxonomy" id="1655543"/>
    <lineage>
        <taxon>Bacteria</taxon>
        <taxon>Pseudomonadati</taxon>
        <taxon>Pseudomonadota</taxon>
        <taxon>Alphaproteobacteria</taxon>
        <taxon>Rhodobacterales</taxon>
        <taxon>Roseobacteraceae</taxon>
        <taxon>Octadecabacter</taxon>
    </lineage>
</organism>
<proteinExistence type="inferred from homology"/>
<dbReference type="AlphaFoldDB" id="A0A238K4F2"/>
<keyword evidence="3" id="KW-1133">Transmembrane helix</keyword>
<dbReference type="GO" id="GO:0015225">
    <property type="term" value="F:biotin transmembrane transporter activity"/>
    <property type="evidence" value="ECO:0007669"/>
    <property type="project" value="UniProtKB-UniRule"/>
</dbReference>
<dbReference type="RefSeq" id="WP_093996164.1">
    <property type="nucleotide sequence ID" value="NZ_FXYD01000002.1"/>
</dbReference>
<reference evidence="5" key="1">
    <citation type="submission" date="2017-05" db="EMBL/GenBank/DDBJ databases">
        <authorList>
            <person name="Rodrigo-Torres L."/>
            <person name="Arahal R. D."/>
            <person name="Lucena T."/>
        </authorList>
    </citation>
    <scope>NUCLEOTIDE SEQUENCE [LARGE SCALE GENOMIC DNA]</scope>
    <source>
        <strain evidence="5">CECT 8868</strain>
    </source>
</reference>
<dbReference type="OrthoDB" id="9803495at2"/>
<accession>A0A238K4F2</accession>
<feature type="transmembrane region" description="Helical" evidence="3">
    <location>
        <begin position="150"/>
        <end position="179"/>
    </location>
</feature>
<protein>
    <recommendedName>
        <fullName evidence="2">Biotin transporter</fullName>
    </recommendedName>
</protein>
<comment type="similarity">
    <text evidence="1 2">Belongs to the BioY family.</text>
</comment>
<keyword evidence="2" id="KW-0813">Transport</keyword>
<dbReference type="EMBL" id="FXYD01000002">
    <property type="protein sequence ID" value="SMX36982.1"/>
    <property type="molecule type" value="Genomic_DNA"/>
</dbReference>
<dbReference type="PANTHER" id="PTHR34295">
    <property type="entry name" value="BIOTIN TRANSPORTER BIOY"/>
    <property type="match status" value="1"/>
</dbReference>
<dbReference type="Pfam" id="PF02632">
    <property type="entry name" value="BioY"/>
    <property type="match status" value="1"/>
</dbReference>
<dbReference type="GO" id="GO:0005886">
    <property type="term" value="C:plasma membrane"/>
    <property type="evidence" value="ECO:0007669"/>
    <property type="project" value="UniProtKB-SubCell"/>
</dbReference>
<sequence>MSQAIANPQQSAIGNVATVALAVGFITLSAKISIPFWPVPMTMQVATILLVAGLGGLRFGVASVGAYLAAGAAGLPVFAGTPEKGVGLVYMFGPTGGYLFGFLVAAILVGWATDRFGRRLGSLSMPLGLALIYALGVAWLAQFVPNDKLFAFGIAPFLFGDLCKVALAAFLVIAAPATLTRWVRGRD</sequence>
<evidence type="ECO:0000313" key="5">
    <source>
        <dbReference type="Proteomes" id="UP000203464"/>
    </source>
</evidence>
<gene>
    <name evidence="4" type="primary">bioY_2</name>
    <name evidence="4" type="ORF">OCA8868_01206</name>
</gene>
<evidence type="ECO:0000256" key="3">
    <source>
        <dbReference type="SAM" id="Phobius"/>
    </source>
</evidence>
<keyword evidence="5" id="KW-1185">Reference proteome</keyword>